<dbReference type="Pfam" id="PF00072">
    <property type="entry name" value="Response_reg"/>
    <property type="match status" value="1"/>
</dbReference>
<dbReference type="InterPro" id="IPR001789">
    <property type="entry name" value="Sig_transdc_resp-reg_receiver"/>
</dbReference>
<dbReference type="InterPro" id="IPR050595">
    <property type="entry name" value="Bact_response_regulator"/>
</dbReference>
<evidence type="ECO:0000259" key="3">
    <source>
        <dbReference type="PROSITE" id="PS50110"/>
    </source>
</evidence>
<dbReference type="SMART" id="SM00448">
    <property type="entry name" value="REC"/>
    <property type="match status" value="1"/>
</dbReference>
<dbReference type="SUPFAM" id="SSF52172">
    <property type="entry name" value="CheY-like"/>
    <property type="match status" value="1"/>
</dbReference>
<dbReference type="RefSeq" id="WP_009195231.1">
    <property type="nucleotide sequence ID" value="NZ_AODQ01000037.1"/>
</dbReference>
<proteinExistence type="predicted"/>
<dbReference type="PANTHER" id="PTHR44591">
    <property type="entry name" value="STRESS RESPONSE REGULATOR PROTEIN 1"/>
    <property type="match status" value="1"/>
</dbReference>
<dbReference type="EMBL" id="AODQ01000037">
    <property type="protein sequence ID" value="EMR03041.1"/>
    <property type="molecule type" value="Genomic_DNA"/>
</dbReference>
<protein>
    <submittedName>
        <fullName evidence="4">Phosphate regulon transcriptional regulatory protein phoB</fullName>
    </submittedName>
</protein>
<dbReference type="Gene3D" id="3.40.50.2300">
    <property type="match status" value="1"/>
</dbReference>
<dbReference type="eggNOG" id="COG0745">
    <property type="taxonomic scope" value="Bacteria"/>
</dbReference>
<dbReference type="PANTHER" id="PTHR44591:SF3">
    <property type="entry name" value="RESPONSE REGULATORY DOMAIN-CONTAINING PROTEIN"/>
    <property type="match status" value="1"/>
</dbReference>
<evidence type="ECO:0000313" key="4">
    <source>
        <dbReference type="EMBL" id="EMR03041.1"/>
    </source>
</evidence>
<feature type="modified residue" description="4-aspartylphosphate" evidence="2">
    <location>
        <position position="53"/>
    </location>
</feature>
<name>M7N728_9BACT</name>
<sequence>MRKRVLIIEDDYFVRTLLNFLLKEQYEVVSVENGHKGLIWMDKGNLPDLILSDIDMPQLDGFDLLQQLRRSGYYRDIPVIMLTGFDDEATRDRCLSAGANGCLTKPFNPPDLLHAITSALSNQESTTNYAQDK</sequence>
<dbReference type="CDD" id="cd00156">
    <property type="entry name" value="REC"/>
    <property type="match status" value="1"/>
</dbReference>
<dbReference type="Proteomes" id="UP000011910">
    <property type="component" value="Unassembled WGS sequence"/>
</dbReference>
<dbReference type="STRING" id="1279009.ADICEAN_01835"/>
<accession>M7N728</accession>
<feature type="domain" description="Response regulatory" evidence="3">
    <location>
        <begin position="4"/>
        <end position="120"/>
    </location>
</feature>
<evidence type="ECO:0000313" key="5">
    <source>
        <dbReference type="Proteomes" id="UP000011910"/>
    </source>
</evidence>
<gene>
    <name evidence="4" type="primary">phoB_2</name>
    <name evidence="4" type="ORF">ADICEAN_01835</name>
</gene>
<evidence type="ECO:0000256" key="2">
    <source>
        <dbReference type="PROSITE-ProRule" id="PRU00169"/>
    </source>
</evidence>
<dbReference type="OrthoDB" id="9789181at2"/>
<organism evidence="4 5">
    <name type="scientific">Cesiribacter andamanensis AMV16</name>
    <dbReference type="NCBI Taxonomy" id="1279009"/>
    <lineage>
        <taxon>Bacteria</taxon>
        <taxon>Pseudomonadati</taxon>
        <taxon>Bacteroidota</taxon>
        <taxon>Cytophagia</taxon>
        <taxon>Cytophagales</taxon>
        <taxon>Cesiribacteraceae</taxon>
        <taxon>Cesiribacter</taxon>
    </lineage>
</organism>
<keyword evidence="5" id="KW-1185">Reference proteome</keyword>
<dbReference type="AlphaFoldDB" id="M7N728"/>
<dbReference type="GO" id="GO:0000160">
    <property type="term" value="P:phosphorelay signal transduction system"/>
    <property type="evidence" value="ECO:0007669"/>
    <property type="project" value="InterPro"/>
</dbReference>
<dbReference type="InterPro" id="IPR011006">
    <property type="entry name" value="CheY-like_superfamily"/>
</dbReference>
<keyword evidence="1 2" id="KW-0597">Phosphoprotein</keyword>
<reference evidence="4 5" key="1">
    <citation type="journal article" date="2013" name="Genome Announc.">
        <title>Draft Genome Sequence of Cesiribacter andamanensis Strain AMV16T, Isolated from a Soil Sample from a Mud Volcano in the Andaman Islands, India.</title>
        <authorList>
            <person name="Shivaji S."/>
            <person name="Ara S."/>
            <person name="Begum Z."/>
            <person name="Srinivas T.N."/>
            <person name="Singh A."/>
            <person name="Kumar Pinnaka A."/>
        </authorList>
    </citation>
    <scope>NUCLEOTIDE SEQUENCE [LARGE SCALE GENOMIC DNA]</scope>
    <source>
        <strain evidence="4 5">AMV16</strain>
    </source>
</reference>
<dbReference type="PROSITE" id="PS50110">
    <property type="entry name" value="RESPONSE_REGULATORY"/>
    <property type="match status" value="1"/>
</dbReference>
<evidence type="ECO:0000256" key="1">
    <source>
        <dbReference type="ARBA" id="ARBA00022553"/>
    </source>
</evidence>
<comment type="caution">
    <text evidence="4">The sequence shown here is derived from an EMBL/GenBank/DDBJ whole genome shotgun (WGS) entry which is preliminary data.</text>
</comment>